<dbReference type="RefSeq" id="WP_218837903.1">
    <property type="nucleotide sequence ID" value="NZ_FZMP01000048.1"/>
</dbReference>
<evidence type="ECO:0000313" key="2">
    <source>
        <dbReference type="Proteomes" id="UP000218615"/>
    </source>
</evidence>
<keyword evidence="2" id="KW-1185">Reference proteome</keyword>
<dbReference type="AlphaFoldDB" id="A0A284VL55"/>
<dbReference type="Gene3D" id="3.40.1350.10">
    <property type="match status" value="1"/>
</dbReference>
<protein>
    <submittedName>
        <fullName evidence="1">Putative nuclease of the RecB family</fullName>
    </submittedName>
</protein>
<accession>A0A284VL55</accession>
<gene>
    <name evidence="1" type="ORF">MNV_1410015</name>
</gene>
<dbReference type="GO" id="GO:0003676">
    <property type="term" value="F:nucleic acid binding"/>
    <property type="evidence" value="ECO:0007669"/>
    <property type="project" value="InterPro"/>
</dbReference>
<dbReference type="OrthoDB" id="102225at2157"/>
<evidence type="ECO:0000313" key="1">
    <source>
        <dbReference type="EMBL" id="SNQ59939.1"/>
    </source>
</evidence>
<reference evidence="2" key="1">
    <citation type="submission" date="2017-06" db="EMBL/GenBank/DDBJ databases">
        <authorList>
            <person name="Cremers G."/>
        </authorList>
    </citation>
    <scope>NUCLEOTIDE SEQUENCE [LARGE SCALE GENOMIC DNA]</scope>
</reference>
<dbReference type="InterPro" id="IPR015947">
    <property type="entry name" value="PUA-like_sf"/>
</dbReference>
<name>A0A284VL55_9EURY</name>
<dbReference type="SUPFAM" id="SSF88697">
    <property type="entry name" value="PUA domain-like"/>
    <property type="match status" value="1"/>
</dbReference>
<dbReference type="InterPro" id="IPR011856">
    <property type="entry name" value="tRNA_endonuc-like_dom_sf"/>
</dbReference>
<proteinExistence type="predicted"/>
<sequence length="350" mass="40523">MSFTMSLWSIQNETLEELGKTKLDQENRLESWIANDIGILGLDILIIGRQVATEYRGRIDLLGIDSDGDLIVIELKRDKTPRDIVAQILDYASWIKDLTQVQIDRIATEYLKEPLQSAFVKRFEIALPENINVSHGMVIVASEMDETSERIVHYLSSVHGININVIFFNFFNYNGTELLGRSWLMDPDDVIDRSESKIKSPWSGYWFVNVGEGEHRNWDDFKRYGFISAGQGPKYSKSLKKLKTGDYIFAYMKGLGYVGYGKVIRDAVPIRDYVDSTLKKLYELDLKQPNIKDNMDNPEMSEWIVEIEWIKTFERENAKKFQGIFANQNVACKLRDNSTLEFLKKEFDIH</sequence>
<organism evidence="1 2">
    <name type="scientific">Candidatus Methanoperedens nitratireducens</name>
    <dbReference type="NCBI Taxonomy" id="1392998"/>
    <lineage>
        <taxon>Archaea</taxon>
        <taxon>Methanobacteriati</taxon>
        <taxon>Methanobacteriota</taxon>
        <taxon>Stenosarchaea group</taxon>
        <taxon>Methanomicrobia</taxon>
        <taxon>Methanosarcinales</taxon>
        <taxon>ANME-2 cluster</taxon>
        <taxon>Candidatus Methanoperedentaceae</taxon>
        <taxon>Candidatus Methanoperedens</taxon>
    </lineage>
</organism>
<dbReference type="Proteomes" id="UP000218615">
    <property type="component" value="Unassembled WGS sequence"/>
</dbReference>
<dbReference type="EMBL" id="FZMP01000048">
    <property type="protein sequence ID" value="SNQ59939.1"/>
    <property type="molecule type" value="Genomic_DNA"/>
</dbReference>